<dbReference type="PANTHER" id="PTHR30136:SF24">
    <property type="entry name" value="HTH-TYPE TRANSCRIPTIONAL REPRESSOR ALLR"/>
    <property type="match status" value="1"/>
</dbReference>
<dbReference type="GO" id="GO:0045892">
    <property type="term" value="P:negative regulation of DNA-templated transcription"/>
    <property type="evidence" value="ECO:0007669"/>
    <property type="project" value="TreeGrafter"/>
</dbReference>
<dbReference type="PROSITE" id="PS51077">
    <property type="entry name" value="HTH_ICLR"/>
    <property type="match status" value="1"/>
</dbReference>
<dbReference type="InterPro" id="IPR014757">
    <property type="entry name" value="Tscrpt_reg_IclR_C"/>
</dbReference>
<dbReference type="InterPro" id="IPR036388">
    <property type="entry name" value="WH-like_DNA-bd_sf"/>
</dbReference>
<dbReference type="EMBL" id="LC066371">
    <property type="protein sequence ID" value="BAT26170.1"/>
    <property type="molecule type" value="Genomic_DNA"/>
</dbReference>
<dbReference type="RefSeq" id="WP_060607843.1">
    <property type="nucleotide sequence ID" value="NZ_BBWQ01000018.1"/>
</dbReference>
<dbReference type="PROSITE" id="PS51078">
    <property type="entry name" value="ICLR_ED"/>
    <property type="match status" value="1"/>
</dbReference>
<dbReference type="InterPro" id="IPR005471">
    <property type="entry name" value="Tscrpt_reg_IclR_N"/>
</dbReference>
<proteinExistence type="predicted"/>
<dbReference type="Gene3D" id="3.30.450.40">
    <property type="match status" value="1"/>
</dbReference>
<evidence type="ECO:0000256" key="3">
    <source>
        <dbReference type="ARBA" id="ARBA00023163"/>
    </source>
</evidence>
<dbReference type="InterPro" id="IPR050707">
    <property type="entry name" value="HTH_MetabolicPath_Reg"/>
</dbReference>
<name>A0A0P0YY23_9HYPH</name>
<evidence type="ECO:0000259" key="4">
    <source>
        <dbReference type="PROSITE" id="PS51077"/>
    </source>
</evidence>
<sequence>MAGEIRRRGRPKAFNEPEGEARVKAVDRALDVLDAIAASDGISLSRLADQLDESVATIHRVLGTLEHRDFVECGADDQLWRVGSGAFRLGSSFLRRTNVVEQSRPALRQLMQLCGETANLGMEKEGFVLFLSQVETHEAIRAFFPPGTLSPLHASGIGKALLSTYDAPRFETFCATVPMVRFTDKTLTSAQDLARDIALARQRGFAVDDEEKSPGMRCVAAPIRNHHGEAVAGISVSGPTHRMGTERLDEIGAHVKAAATEVSRRLGAA</sequence>
<dbReference type="Pfam" id="PF09339">
    <property type="entry name" value="HTH_IclR"/>
    <property type="match status" value="1"/>
</dbReference>
<evidence type="ECO:0000313" key="6">
    <source>
        <dbReference type="EMBL" id="BAT26170.1"/>
    </source>
</evidence>
<evidence type="ECO:0000259" key="5">
    <source>
        <dbReference type="PROSITE" id="PS51078"/>
    </source>
</evidence>
<protein>
    <submittedName>
        <fullName evidence="6">Acetate operon repressor</fullName>
    </submittedName>
</protein>
<dbReference type="Gene3D" id="1.10.10.10">
    <property type="entry name" value="Winged helix-like DNA-binding domain superfamily/Winged helix DNA-binding domain"/>
    <property type="match status" value="1"/>
</dbReference>
<dbReference type="PANTHER" id="PTHR30136">
    <property type="entry name" value="HELIX-TURN-HELIX TRANSCRIPTIONAL REGULATOR, ICLR FAMILY"/>
    <property type="match status" value="1"/>
</dbReference>
<evidence type="ECO:0000256" key="1">
    <source>
        <dbReference type="ARBA" id="ARBA00023015"/>
    </source>
</evidence>
<dbReference type="GO" id="GO:0003700">
    <property type="term" value="F:DNA-binding transcription factor activity"/>
    <property type="evidence" value="ECO:0007669"/>
    <property type="project" value="TreeGrafter"/>
</dbReference>
<keyword evidence="1" id="KW-0805">Transcription regulation</keyword>
<reference evidence="6" key="1">
    <citation type="journal article" date="2015" name="Proc. Natl. Acad. Sci. U.S.A.">
        <title>Bacterial clade with the ribosomal RNA operon on a small plasmid rather than the chromosome.</title>
        <authorList>
            <person name="Anda M."/>
            <person name="Ohtsubo Y."/>
            <person name="Okubo T."/>
            <person name="Sugawara M."/>
            <person name="Nagata Y."/>
            <person name="Tsuda M."/>
            <person name="Minamisawa K."/>
            <person name="Mitsui H."/>
        </authorList>
    </citation>
    <scope>NUCLEOTIDE SEQUENCE</scope>
    <source>
        <strain evidence="6">DSM 21988</strain>
    </source>
</reference>
<dbReference type="Pfam" id="PF01614">
    <property type="entry name" value="IclR_C"/>
    <property type="match status" value="1"/>
</dbReference>
<keyword evidence="3" id="KW-0804">Transcription</keyword>
<organism evidence="6">
    <name type="scientific">Aureimonas altamirensis</name>
    <dbReference type="NCBI Taxonomy" id="370622"/>
    <lineage>
        <taxon>Bacteria</taxon>
        <taxon>Pseudomonadati</taxon>
        <taxon>Pseudomonadota</taxon>
        <taxon>Alphaproteobacteria</taxon>
        <taxon>Hyphomicrobiales</taxon>
        <taxon>Aurantimonadaceae</taxon>
        <taxon>Aureimonas</taxon>
    </lineage>
</organism>
<dbReference type="AlphaFoldDB" id="A0A0P0YY23"/>
<feature type="domain" description="HTH iclR-type" evidence="4">
    <location>
        <begin position="23"/>
        <end position="84"/>
    </location>
</feature>
<feature type="domain" description="IclR-ED" evidence="5">
    <location>
        <begin position="85"/>
        <end position="268"/>
    </location>
</feature>
<keyword evidence="2" id="KW-0238">DNA-binding</keyword>
<dbReference type="InterPro" id="IPR029016">
    <property type="entry name" value="GAF-like_dom_sf"/>
</dbReference>
<evidence type="ECO:0000256" key="2">
    <source>
        <dbReference type="ARBA" id="ARBA00023125"/>
    </source>
</evidence>
<dbReference type="SUPFAM" id="SSF55781">
    <property type="entry name" value="GAF domain-like"/>
    <property type="match status" value="1"/>
</dbReference>
<dbReference type="NCBIfam" id="NF045644">
    <property type="entry name" value="TransRegBhcR"/>
    <property type="match status" value="1"/>
</dbReference>
<dbReference type="GO" id="GO:0003677">
    <property type="term" value="F:DNA binding"/>
    <property type="evidence" value="ECO:0007669"/>
    <property type="project" value="UniProtKB-KW"/>
</dbReference>
<dbReference type="InterPro" id="IPR054844">
    <property type="entry name" value="TransRegBhcR"/>
</dbReference>
<accession>A0A0P0YY23</accession>
<dbReference type="InterPro" id="IPR036390">
    <property type="entry name" value="WH_DNA-bd_sf"/>
</dbReference>
<dbReference type="SUPFAM" id="SSF46785">
    <property type="entry name" value="Winged helix' DNA-binding domain"/>
    <property type="match status" value="1"/>
</dbReference>
<dbReference type="SMART" id="SM00346">
    <property type="entry name" value="HTH_ICLR"/>
    <property type="match status" value="1"/>
</dbReference>